<comment type="caution">
    <text evidence="3">The sequence shown here is derived from an EMBL/GenBank/DDBJ whole genome shotgun (WGS) entry which is preliminary data.</text>
</comment>
<dbReference type="PROSITE" id="PS51903">
    <property type="entry name" value="CLP_R"/>
    <property type="match status" value="1"/>
</dbReference>
<dbReference type="EMBL" id="LLZH01000235">
    <property type="protein sequence ID" value="KUL30720.1"/>
    <property type="molecule type" value="Genomic_DNA"/>
</dbReference>
<dbReference type="SUPFAM" id="SSF81923">
    <property type="entry name" value="Double Clp-N motif"/>
    <property type="match status" value="1"/>
</dbReference>
<keyword evidence="1" id="KW-0677">Repeat</keyword>
<accession>A0A101JPM9</accession>
<dbReference type="Proteomes" id="UP000053244">
    <property type="component" value="Unassembled WGS sequence"/>
</dbReference>
<evidence type="ECO:0000256" key="1">
    <source>
        <dbReference type="PROSITE-ProRule" id="PRU01251"/>
    </source>
</evidence>
<organism evidence="3 4">
    <name type="scientific">Actinoplanes awajinensis subsp. mycoplanecinus</name>
    <dbReference type="NCBI Taxonomy" id="135947"/>
    <lineage>
        <taxon>Bacteria</taxon>
        <taxon>Bacillati</taxon>
        <taxon>Actinomycetota</taxon>
        <taxon>Actinomycetes</taxon>
        <taxon>Micromonosporales</taxon>
        <taxon>Micromonosporaceae</taxon>
        <taxon>Actinoplanes</taxon>
    </lineage>
</organism>
<dbReference type="Gene3D" id="1.10.1780.10">
    <property type="entry name" value="Clp, N-terminal domain"/>
    <property type="match status" value="1"/>
</dbReference>
<dbReference type="RefSeq" id="WP_067695463.1">
    <property type="nucleotide sequence ID" value="NZ_LLZH01000235.1"/>
</dbReference>
<name>A0A101JPM9_9ACTN</name>
<evidence type="ECO:0000313" key="3">
    <source>
        <dbReference type="EMBL" id="KUL30720.1"/>
    </source>
</evidence>
<gene>
    <name evidence="3" type="ORF">ADL15_24030</name>
</gene>
<dbReference type="OrthoDB" id="571071at2"/>
<dbReference type="InterPro" id="IPR036628">
    <property type="entry name" value="Clp_N_dom_sf"/>
</dbReference>
<dbReference type="AlphaFoldDB" id="A0A101JPM9"/>
<dbReference type="InterPro" id="IPR004176">
    <property type="entry name" value="Clp_R_N"/>
</dbReference>
<reference evidence="3 4" key="1">
    <citation type="submission" date="2015-10" db="EMBL/GenBank/DDBJ databases">
        <authorList>
            <person name="Gilbert D.G."/>
        </authorList>
    </citation>
    <scope>NUCLEOTIDE SEQUENCE [LARGE SCALE GENOMIC DNA]</scope>
    <source>
        <strain evidence="3 4">NRRL B-16712</strain>
    </source>
</reference>
<protein>
    <recommendedName>
        <fullName evidence="2">Clp R domain-containing protein</fullName>
    </recommendedName>
</protein>
<proteinExistence type="predicted"/>
<evidence type="ECO:0000313" key="4">
    <source>
        <dbReference type="Proteomes" id="UP000053244"/>
    </source>
</evidence>
<dbReference type="Pfam" id="PF02861">
    <property type="entry name" value="Clp_N"/>
    <property type="match status" value="1"/>
</dbReference>
<feature type="domain" description="Clp R" evidence="2">
    <location>
        <begin position="6"/>
        <end position="136"/>
    </location>
</feature>
<sequence length="224" mass="25014">MPAYTPHSEWTADALTVVARAEREAVTRGHRCVRSEHYLYALLEADGPRTVLATLDVPVDRLRHRVGEVLAGELPGTSDVPRVLEAARFEMDLEEIRYLSTEHLLIGVAVEGDGLLDEAGATPDRLREGTYQVFRSAVYGPPPAFGHHAVTVPPALRALDDELGVLARHHEAPDDELLARRRDLVSEWSGWVDTVRVVREAELLRAEVRRLHRLLRTHGVDPGR</sequence>
<keyword evidence="4" id="KW-1185">Reference proteome</keyword>
<evidence type="ECO:0000259" key="2">
    <source>
        <dbReference type="PROSITE" id="PS51903"/>
    </source>
</evidence>